<dbReference type="InterPro" id="IPR013087">
    <property type="entry name" value="Znf_C2H2_type"/>
</dbReference>
<dbReference type="InterPro" id="IPR036236">
    <property type="entry name" value="Znf_C2H2_sf"/>
</dbReference>
<gene>
    <name evidence="3" type="ORF">X975_06308</name>
</gene>
<evidence type="ECO:0000313" key="4">
    <source>
        <dbReference type="Proteomes" id="UP000054359"/>
    </source>
</evidence>
<protein>
    <submittedName>
        <fullName evidence="3">Zinc finger protein 236</fullName>
    </submittedName>
</protein>
<keyword evidence="1" id="KW-0862">Zinc</keyword>
<dbReference type="Pfam" id="PF13912">
    <property type="entry name" value="zf-C2H2_6"/>
    <property type="match status" value="1"/>
</dbReference>
<keyword evidence="4" id="KW-1185">Reference proteome</keyword>
<dbReference type="STRING" id="407821.A0A087UYB8"/>
<dbReference type="SUPFAM" id="SSF57667">
    <property type="entry name" value="beta-beta-alpha zinc fingers"/>
    <property type="match status" value="2"/>
</dbReference>
<feature type="domain" description="C2H2-type" evidence="2">
    <location>
        <begin position="222"/>
        <end position="249"/>
    </location>
</feature>
<evidence type="ECO:0000259" key="2">
    <source>
        <dbReference type="PROSITE" id="PS50157"/>
    </source>
</evidence>
<dbReference type="SMART" id="SM00355">
    <property type="entry name" value="ZnF_C2H2"/>
    <property type="match status" value="4"/>
</dbReference>
<organism evidence="3 4">
    <name type="scientific">Stegodyphus mimosarum</name>
    <name type="common">African social velvet spider</name>
    <dbReference type="NCBI Taxonomy" id="407821"/>
    <lineage>
        <taxon>Eukaryota</taxon>
        <taxon>Metazoa</taxon>
        <taxon>Ecdysozoa</taxon>
        <taxon>Arthropoda</taxon>
        <taxon>Chelicerata</taxon>
        <taxon>Arachnida</taxon>
        <taxon>Araneae</taxon>
        <taxon>Araneomorphae</taxon>
        <taxon>Entelegynae</taxon>
        <taxon>Eresoidea</taxon>
        <taxon>Eresidae</taxon>
        <taxon>Stegodyphus</taxon>
    </lineage>
</organism>
<reference evidence="3 4" key="1">
    <citation type="submission" date="2013-11" db="EMBL/GenBank/DDBJ databases">
        <title>Genome sequencing of Stegodyphus mimosarum.</title>
        <authorList>
            <person name="Bechsgaard J."/>
        </authorList>
    </citation>
    <scope>NUCLEOTIDE SEQUENCE [LARGE SCALE GENOMIC DNA]</scope>
</reference>
<dbReference type="PROSITE" id="PS00028">
    <property type="entry name" value="ZINC_FINGER_C2H2_1"/>
    <property type="match status" value="4"/>
</dbReference>
<dbReference type="OrthoDB" id="8953942at2759"/>
<dbReference type="GO" id="GO:0008270">
    <property type="term" value="F:zinc ion binding"/>
    <property type="evidence" value="ECO:0007669"/>
    <property type="project" value="UniProtKB-KW"/>
</dbReference>
<feature type="non-terminal residue" evidence="3">
    <location>
        <position position="278"/>
    </location>
</feature>
<dbReference type="GO" id="GO:0010468">
    <property type="term" value="P:regulation of gene expression"/>
    <property type="evidence" value="ECO:0007669"/>
    <property type="project" value="TreeGrafter"/>
</dbReference>
<dbReference type="GO" id="GO:0005634">
    <property type="term" value="C:nucleus"/>
    <property type="evidence" value="ECO:0007669"/>
    <property type="project" value="TreeGrafter"/>
</dbReference>
<sequence>MELDVINSVSNNSISTEASVPQDTVPVVRMENVSILTSESGNSVTSDLSAAQFINVPFLQEGSIPGSDTQPSYILATSADGNTILLDACQLTMLSEQTIPLYDGTNLFHVASETSQASDVNINKESGLPSEVEYSNSVPVQNEEVAREPLPSQINDEILPPDRKGPHKCSFCGQEFALAKQLHRHWKVHAEDKPNRCTECDASFNERFNLILHQATHSTSDPTCPECNKKFARMAGLKSHLLMHQIEENLICTECGNEFSTQFKLDKHMQEHLAELAM</sequence>
<dbReference type="OMA" id="QNSHTIE"/>
<feature type="domain" description="C2H2-type" evidence="2">
    <location>
        <begin position="250"/>
        <end position="277"/>
    </location>
</feature>
<name>A0A087UYB8_STEMI</name>
<dbReference type="Proteomes" id="UP000054359">
    <property type="component" value="Unassembled WGS sequence"/>
</dbReference>
<feature type="domain" description="C2H2-type" evidence="2">
    <location>
        <begin position="167"/>
        <end position="194"/>
    </location>
</feature>
<dbReference type="PANTHER" id="PTHR16515">
    <property type="entry name" value="PR DOMAIN ZINC FINGER PROTEIN"/>
    <property type="match status" value="1"/>
</dbReference>
<accession>A0A087UYB8</accession>
<dbReference type="PANTHER" id="PTHR16515:SF37">
    <property type="entry name" value="PR DOMAIN ZINC FINGER PROTEIN 2"/>
    <property type="match status" value="1"/>
</dbReference>
<evidence type="ECO:0000313" key="3">
    <source>
        <dbReference type="EMBL" id="KFM82357.1"/>
    </source>
</evidence>
<keyword evidence="1" id="KW-0863">Zinc-finger</keyword>
<evidence type="ECO:0000256" key="1">
    <source>
        <dbReference type="PROSITE-ProRule" id="PRU00042"/>
    </source>
</evidence>
<dbReference type="EMBL" id="KK122262">
    <property type="protein sequence ID" value="KFM82357.1"/>
    <property type="molecule type" value="Genomic_DNA"/>
</dbReference>
<dbReference type="PROSITE" id="PS50157">
    <property type="entry name" value="ZINC_FINGER_C2H2_2"/>
    <property type="match status" value="4"/>
</dbReference>
<dbReference type="AlphaFoldDB" id="A0A087UYB8"/>
<proteinExistence type="predicted"/>
<dbReference type="Gene3D" id="3.30.160.60">
    <property type="entry name" value="Classic Zinc Finger"/>
    <property type="match status" value="3"/>
</dbReference>
<dbReference type="InterPro" id="IPR050331">
    <property type="entry name" value="Zinc_finger"/>
</dbReference>
<dbReference type="Pfam" id="PF00096">
    <property type="entry name" value="zf-C2H2"/>
    <property type="match status" value="2"/>
</dbReference>
<feature type="domain" description="C2H2-type" evidence="2">
    <location>
        <begin position="195"/>
        <end position="222"/>
    </location>
</feature>
<keyword evidence="1" id="KW-0479">Metal-binding</keyword>